<name>A0A1Z3N3R7_BDEBC</name>
<protein>
    <submittedName>
        <fullName evidence="1">Uncharacterized protein</fullName>
    </submittedName>
</protein>
<dbReference type="EMBL" id="CP020946">
    <property type="protein sequence ID" value="ASD62118.1"/>
    <property type="molecule type" value="Genomic_DNA"/>
</dbReference>
<gene>
    <name evidence="1" type="ORF">B9G79_00335</name>
</gene>
<dbReference type="Proteomes" id="UP000197003">
    <property type="component" value="Chromosome"/>
</dbReference>
<organism evidence="1 2">
    <name type="scientific">Bdellovibrio bacteriovorus</name>
    <dbReference type="NCBI Taxonomy" id="959"/>
    <lineage>
        <taxon>Bacteria</taxon>
        <taxon>Pseudomonadati</taxon>
        <taxon>Bdellovibrionota</taxon>
        <taxon>Bdellovibrionia</taxon>
        <taxon>Bdellovibrionales</taxon>
        <taxon>Pseudobdellovibrionaceae</taxon>
        <taxon>Bdellovibrio</taxon>
    </lineage>
</organism>
<sequence length="563" mass="61330">MTLNQVAMEGTNMDYLVMTITPNNKIYLPGNNRLRVFDLDNNIASSISFTGKGLYGYPNVDIAQCHRPVNYGLAYNKSTSDLTYFLLGNWQVLTEVCGNTGNVSMGRINPSTFALMSSSTQPANTVSQSWTMLGAFKTGMDGRMYTTYLKGGRFAVLNEATNTFDNILAIGQGNCIDGTLAKDCKASPQDIFVAQNGTIYFIDAGRIRTILPDKTVKTLYGAWGADGDDGSPLAARLSDANYIQKATDGTIQVFQNAFHVIREFTQSGNITRLAGDGNEANPSPSVVANETSIRGTNSWSLTPNFYMDPATKDTYLAMQDAGVYKLTYSTKKWTRIMGTGSGSGTNPDVSDGVGGMSIRANGGNINILGIYDGKIYVSFQRQIGGPTAGTSADQKLIKTYDLASPYTQNHFIGVNTYETSGNTCSDGMAYSSCYFKPSISNGVPVYDSVGGRWYFPAGTEVYLRNSDGTFKKKTTPRNFNVSAYRRIPFVAPATEDTELLYYCSSGRLYKWNLNTNVETALPWISDTSFSCAGKTMLYDNSIGSLVFVYSKNGLNGVAEYYDP</sequence>
<evidence type="ECO:0000313" key="1">
    <source>
        <dbReference type="EMBL" id="ASD62118.1"/>
    </source>
</evidence>
<reference evidence="1 2" key="1">
    <citation type="submission" date="2017-04" db="EMBL/GenBank/DDBJ databases">
        <title>Whole genome sequence of Bdellovibrio bacteriovorus strain SSB218315.</title>
        <authorList>
            <person name="Oyedara O."/>
            <person name="Rodriguez-Perez M.A."/>
        </authorList>
    </citation>
    <scope>NUCLEOTIDE SEQUENCE [LARGE SCALE GENOMIC DNA]</scope>
    <source>
        <strain evidence="1 2">SSB218315</strain>
    </source>
</reference>
<dbReference type="SUPFAM" id="SSF101898">
    <property type="entry name" value="NHL repeat"/>
    <property type="match status" value="1"/>
</dbReference>
<evidence type="ECO:0000313" key="2">
    <source>
        <dbReference type="Proteomes" id="UP000197003"/>
    </source>
</evidence>
<accession>A0A1Z3N3R7</accession>
<dbReference type="Gene3D" id="2.120.10.30">
    <property type="entry name" value="TolB, C-terminal domain"/>
    <property type="match status" value="1"/>
</dbReference>
<dbReference type="AlphaFoldDB" id="A0A1Z3N3R7"/>
<proteinExistence type="predicted"/>
<dbReference type="InterPro" id="IPR011042">
    <property type="entry name" value="6-blade_b-propeller_TolB-like"/>
</dbReference>